<feature type="compositionally biased region" description="Polar residues" evidence="1">
    <location>
        <begin position="1"/>
        <end position="19"/>
    </location>
</feature>
<evidence type="ECO:0000313" key="2">
    <source>
        <dbReference type="EMBL" id="KAK3495412.1"/>
    </source>
</evidence>
<evidence type="ECO:0000256" key="1">
    <source>
        <dbReference type="SAM" id="MobiDB-lite"/>
    </source>
</evidence>
<keyword evidence="3" id="KW-1185">Reference proteome</keyword>
<feature type="region of interest" description="Disordered" evidence="1">
    <location>
        <begin position="1"/>
        <end position="91"/>
    </location>
</feature>
<evidence type="ECO:0008006" key="4">
    <source>
        <dbReference type="Google" id="ProtNLM"/>
    </source>
</evidence>
<accession>A0AAJ0IB98</accession>
<dbReference type="EMBL" id="JAULSX010000003">
    <property type="protein sequence ID" value="KAK3495412.1"/>
    <property type="molecule type" value="Genomic_DNA"/>
</dbReference>
<feature type="compositionally biased region" description="Basic and acidic residues" evidence="1">
    <location>
        <begin position="48"/>
        <end position="57"/>
    </location>
</feature>
<dbReference type="Proteomes" id="UP001285908">
    <property type="component" value="Unassembled WGS sequence"/>
</dbReference>
<dbReference type="GeneID" id="87873439"/>
<dbReference type="AlphaFoldDB" id="A0AAJ0IB98"/>
<proteinExistence type="predicted"/>
<evidence type="ECO:0000313" key="3">
    <source>
        <dbReference type="Proteomes" id="UP001285908"/>
    </source>
</evidence>
<reference evidence="2 3" key="1">
    <citation type="journal article" date="2023" name="Mol. Phylogenet. Evol.">
        <title>Genome-scale phylogeny and comparative genomics of the fungal order Sordariales.</title>
        <authorList>
            <person name="Hensen N."/>
            <person name="Bonometti L."/>
            <person name="Westerberg I."/>
            <person name="Brannstrom I.O."/>
            <person name="Guillou S."/>
            <person name="Cros-Aarteil S."/>
            <person name="Calhoun S."/>
            <person name="Haridas S."/>
            <person name="Kuo A."/>
            <person name="Mondo S."/>
            <person name="Pangilinan J."/>
            <person name="Riley R."/>
            <person name="LaButti K."/>
            <person name="Andreopoulos B."/>
            <person name="Lipzen A."/>
            <person name="Chen C."/>
            <person name="Yan M."/>
            <person name="Daum C."/>
            <person name="Ng V."/>
            <person name="Clum A."/>
            <person name="Steindorff A."/>
            <person name="Ohm R.A."/>
            <person name="Martin F."/>
            <person name="Silar P."/>
            <person name="Natvig D.O."/>
            <person name="Lalanne C."/>
            <person name="Gautier V."/>
            <person name="Ament-Velasquez S.L."/>
            <person name="Kruys A."/>
            <person name="Hutchinson M.I."/>
            <person name="Powell A.J."/>
            <person name="Barry K."/>
            <person name="Miller A.N."/>
            <person name="Grigoriev I.V."/>
            <person name="Debuchy R."/>
            <person name="Gladieux P."/>
            <person name="Hiltunen Thoren M."/>
            <person name="Johannesson H."/>
        </authorList>
    </citation>
    <scope>NUCLEOTIDE SEQUENCE [LARGE SCALE GENOMIC DNA]</scope>
    <source>
        <strain evidence="2 3">FGSC 10403</strain>
    </source>
</reference>
<dbReference type="RefSeq" id="XP_062694841.1">
    <property type="nucleotide sequence ID" value="XM_062835817.1"/>
</dbReference>
<sequence>MSSANFSNEAPSGQVNDPSYKTKGTEAVPVIDDNAPVEDGLLPEEADSDRQLARDDTEAIDESNIIEEKTRHAKPKGTYREPSDEELGLNE</sequence>
<comment type="caution">
    <text evidence="2">The sequence shown here is derived from an EMBL/GenBank/DDBJ whole genome shotgun (WGS) entry which is preliminary data.</text>
</comment>
<name>A0AAJ0IB98_9PEZI</name>
<organism evidence="2 3">
    <name type="scientific">Neurospora hispaniola</name>
    <dbReference type="NCBI Taxonomy" id="588809"/>
    <lineage>
        <taxon>Eukaryota</taxon>
        <taxon>Fungi</taxon>
        <taxon>Dikarya</taxon>
        <taxon>Ascomycota</taxon>
        <taxon>Pezizomycotina</taxon>
        <taxon>Sordariomycetes</taxon>
        <taxon>Sordariomycetidae</taxon>
        <taxon>Sordariales</taxon>
        <taxon>Sordariaceae</taxon>
        <taxon>Neurospora</taxon>
    </lineage>
</organism>
<protein>
    <recommendedName>
        <fullName evidence="4">Histone chaperone domain-containing protein</fullName>
    </recommendedName>
</protein>
<gene>
    <name evidence="2" type="ORF">B0T23DRAFT_337073</name>
</gene>